<dbReference type="GO" id="GO:0006508">
    <property type="term" value="P:proteolysis"/>
    <property type="evidence" value="ECO:0007669"/>
    <property type="project" value="InterPro"/>
</dbReference>
<dbReference type="GO" id="GO:0004185">
    <property type="term" value="F:serine-type carboxypeptidase activity"/>
    <property type="evidence" value="ECO:0007669"/>
    <property type="project" value="InterPro"/>
</dbReference>
<proteinExistence type="inferred from homology"/>
<evidence type="ECO:0000313" key="2">
    <source>
        <dbReference type="EMBL" id="PKI34257.1"/>
    </source>
</evidence>
<dbReference type="PANTHER" id="PTHR11802:SF31">
    <property type="entry name" value="SERINE CARBOXYPEPTIDASE-LIKE 34"/>
    <property type="match status" value="1"/>
</dbReference>
<dbReference type="STRING" id="22663.A0A2I0HRA9"/>
<dbReference type="AlphaFoldDB" id="A0A2I0HRA9"/>
<evidence type="ECO:0000256" key="1">
    <source>
        <dbReference type="ARBA" id="ARBA00009431"/>
    </source>
</evidence>
<keyword evidence="3" id="KW-1185">Reference proteome</keyword>
<reference evidence="2 3" key="1">
    <citation type="submission" date="2017-11" db="EMBL/GenBank/DDBJ databases">
        <title>De-novo sequencing of pomegranate (Punica granatum L.) genome.</title>
        <authorList>
            <person name="Akparov Z."/>
            <person name="Amiraslanov A."/>
            <person name="Hajiyeva S."/>
            <person name="Abbasov M."/>
            <person name="Kaur K."/>
            <person name="Hamwieh A."/>
            <person name="Solovyev V."/>
            <person name="Salamov A."/>
            <person name="Braich B."/>
            <person name="Kosarev P."/>
            <person name="Mahmoud A."/>
            <person name="Hajiyev E."/>
            <person name="Babayeva S."/>
            <person name="Izzatullayeva V."/>
            <person name="Mammadov A."/>
            <person name="Mammadov A."/>
            <person name="Sharifova S."/>
            <person name="Ojaghi J."/>
            <person name="Eynullazada K."/>
            <person name="Bayramov B."/>
            <person name="Abdulazimova A."/>
            <person name="Shahmuradov I."/>
        </authorList>
    </citation>
    <scope>NUCLEOTIDE SEQUENCE [LARGE SCALE GENOMIC DNA]</scope>
    <source>
        <strain evidence="3">cv. AG2017</strain>
        <tissue evidence="2">Leaf</tissue>
    </source>
</reference>
<name>A0A2I0HRA9_PUNGR</name>
<organism evidence="2 3">
    <name type="scientific">Punica granatum</name>
    <name type="common">Pomegranate</name>
    <dbReference type="NCBI Taxonomy" id="22663"/>
    <lineage>
        <taxon>Eukaryota</taxon>
        <taxon>Viridiplantae</taxon>
        <taxon>Streptophyta</taxon>
        <taxon>Embryophyta</taxon>
        <taxon>Tracheophyta</taxon>
        <taxon>Spermatophyta</taxon>
        <taxon>Magnoliopsida</taxon>
        <taxon>eudicotyledons</taxon>
        <taxon>Gunneridae</taxon>
        <taxon>Pentapetalae</taxon>
        <taxon>rosids</taxon>
        <taxon>malvids</taxon>
        <taxon>Myrtales</taxon>
        <taxon>Lythraceae</taxon>
        <taxon>Punica</taxon>
    </lineage>
</organism>
<dbReference type="Proteomes" id="UP000233551">
    <property type="component" value="Unassembled WGS sequence"/>
</dbReference>
<dbReference type="EMBL" id="PGOL01006026">
    <property type="protein sequence ID" value="PKI34257.1"/>
    <property type="molecule type" value="Genomic_DNA"/>
</dbReference>
<dbReference type="InterPro" id="IPR029058">
    <property type="entry name" value="AB_hydrolase_fold"/>
</dbReference>
<dbReference type="PANTHER" id="PTHR11802">
    <property type="entry name" value="SERINE PROTEASE FAMILY S10 SERINE CARBOXYPEPTIDASE"/>
    <property type="match status" value="1"/>
</dbReference>
<comment type="caution">
    <text evidence="2">The sequence shown here is derived from an EMBL/GenBank/DDBJ whole genome shotgun (WGS) entry which is preliminary data.</text>
</comment>
<dbReference type="SUPFAM" id="SSF53474">
    <property type="entry name" value="alpha/beta-Hydrolases"/>
    <property type="match status" value="1"/>
</dbReference>
<evidence type="ECO:0000313" key="3">
    <source>
        <dbReference type="Proteomes" id="UP000233551"/>
    </source>
</evidence>
<accession>A0A2I0HRA9</accession>
<dbReference type="GO" id="GO:0005773">
    <property type="term" value="C:vacuole"/>
    <property type="evidence" value="ECO:0007669"/>
    <property type="project" value="TreeGrafter"/>
</dbReference>
<dbReference type="Gene3D" id="3.40.50.1820">
    <property type="entry name" value="alpha/beta hydrolase"/>
    <property type="match status" value="1"/>
</dbReference>
<dbReference type="Pfam" id="PF00450">
    <property type="entry name" value="Peptidase_S10"/>
    <property type="match status" value="1"/>
</dbReference>
<protein>
    <submittedName>
        <fullName evidence="2">Uncharacterized protein</fullName>
    </submittedName>
</protein>
<sequence length="165" mass="19131">MKKILNRAALARQEADRVHRLPDQPKVGFKQCASYVTVNKSHGRALFYWFFEATDKLDEKPVLLWLNGGPGCSSIGYETAELGPFFPQNHQPKLKLNPYSWNKDLRGLKKSCVVLQKLIEKDSKNLRSYRLSSRIFSPQSYMDKWTRKLLKLKERKLSKVVFVSA</sequence>
<dbReference type="InterPro" id="IPR001563">
    <property type="entry name" value="Peptidase_S10"/>
</dbReference>
<gene>
    <name evidence="2" type="ORF">CRG98_045356</name>
</gene>
<comment type="similarity">
    <text evidence="1">Belongs to the peptidase S10 family.</text>
</comment>